<dbReference type="PANTHER" id="PTHR11562">
    <property type="entry name" value="CATION EFFLUX PROTEIN/ ZINC TRANSPORTER"/>
    <property type="match status" value="1"/>
</dbReference>
<evidence type="ECO:0000313" key="9">
    <source>
        <dbReference type="Proteomes" id="UP000664904"/>
    </source>
</evidence>
<evidence type="ECO:0000256" key="5">
    <source>
        <dbReference type="ARBA" id="ARBA00023136"/>
    </source>
</evidence>
<keyword evidence="9" id="KW-1185">Reference proteome</keyword>
<dbReference type="Proteomes" id="UP000664904">
    <property type="component" value="Plasmid unnamed5"/>
</dbReference>
<proteinExistence type="predicted"/>
<dbReference type="InterPro" id="IPR002524">
    <property type="entry name" value="Cation_efflux"/>
</dbReference>
<keyword evidence="2 6" id="KW-0812">Transmembrane</keyword>
<keyword evidence="8" id="KW-0614">Plasmid</keyword>
<comment type="subcellular location">
    <subcellularLocation>
        <location evidence="1">Membrane</location>
        <topology evidence="1">Multi-pass membrane protein</topology>
    </subcellularLocation>
</comment>
<evidence type="ECO:0000256" key="1">
    <source>
        <dbReference type="ARBA" id="ARBA00004141"/>
    </source>
</evidence>
<organism evidence="8 9">
    <name type="scientific">Pseudoalteromonas xiamenensis</name>
    <dbReference type="NCBI Taxonomy" id="882626"/>
    <lineage>
        <taxon>Bacteria</taxon>
        <taxon>Pseudomonadati</taxon>
        <taxon>Pseudomonadota</taxon>
        <taxon>Gammaproteobacteria</taxon>
        <taxon>Alteromonadales</taxon>
        <taxon>Pseudoalteromonadaceae</taxon>
        <taxon>Pseudoalteromonas</taxon>
    </lineage>
</organism>
<evidence type="ECO:0000256" key="2">
    <source>
        <dbReference type="ARBA" id="ARBA00022692"/>
    </source>
</evidence>
<dbReference type="NCBIfam" id="TIGR01297">
    <property type="entry name" value="CDF"/>
    <property type="match status" value="1"/>
</dbReference>
<evidence type="ECO:0000256" key="4">
    <source>
        <dbReference type="ARBA" id="ARBA00022989"/>
    </source>
</evidence>
<accession>A0A975DNI6</accession>
<dbReference type="GO" id="GO:0005886">
    <property type="term" value="C:plasma membrane"/>
    <property type="evidence" value="ECO:0007669"/>
    <property type="project" value="TreeGrafter"/>
</dbReference>
<dbReference type="InterPro" id="IPR027469">
    <property type="entry name" value="Cation_efflux_TMD_sf"/>
</dbReference>
<keyword evidence="4 6" id="KW-1133">Transmembrane helix</keyword>
<sequence length="299" mass="32860">MPHAHHHGAHGHHHHDKLTYAVFINILLTIAQIVGGVLSGSLSLVADALHNLSDAGAIFIAQLARKIANRPANETMTYGYQRAEIIGALINSTTLILIGAYLIFEAVSKVFNPEPIDGWIVVWIAALALIIDVITALLTYFSGAKTSMNIRAAFIHNVSDALASLVVIISGSLIILYQVYWVDIVATVLISLYVIYHGSLLAKESMNILMQAVPNHITLPEVVDFMKHTTEIKDVPHIHIWQLDEHKIMLDAQIILGNQPNIDLARLKLALKETFHISHATIEIVNSAEKLDTCYISAS</sequence>
<evidence type="ECO:0000313" key="8">
    <source>
        <dbReference type="EMBL" id="QTH73656.1"/>
    </source>
</evidence>
<dbReference type="InterPro" id="IPR058533">
    <property type="entry name" value="Cation_efflux_TM"/>
</dbReference>
<feature type="transmembrane region" description="Helical" evidence="6">
    <location>
        <begin position="184"/>
        <end position="202"/>
    </location>
</feature>
<dbReference type="EMBL" id="CP072135">
    <property type="protein sequence ID" value="QTH73656.1"/>
    <property type="molecule type" value="Genomic_DNA"/>
</dbReference>
<evidence type="ECO:0000256" key="3">
    <source>
        <dbReference type="ARBA" id="ARBA00022906"/>
    </source>
</evidence>
<protein>
    <submittedName>
        <fullName evidence="8">Cation transporter</fullName>
    </submittedName>
</protein>
<name>A0A975DNI6_9GAMM</name>
<keyword evidence="3" id="KW-0862">Zinc</keyword>
<evidence type="ECO:0000256" key="6">
    <source>
        <dbReference type="SAM" id="Phobius"/>
    </source>
</evidence>
<dbReference type="KEGG" id="pxi:J5O05_19550"/>
<dbReference type="PANTHER" id="PTHR11562:SF17">
    <property type="entry name" value="RE54080P-RELATED"/>
    <property type="match status" value="1"/>
</dbReference>
<keyword evidence="3" id="KW-0813">Transport</keyword>
<evidence type="ECO:0000259" key="7">
    <source>
        <dbReference type="Pfam" id="PF01545"/>
    </source>
</evidence>
<dbReference type="Gene3D" id="1.20.1510.10">
    <property type="entry name" value="Cation efflux protein transmembrane domain"/>
    <property type="match status" value="1"/>
</dbReference>
<feature type="transmembrane region" description="Helical" evidence="6">
    <location>
        <begin position="116"/>
        <end position="141"/>
    </location>
</feature>
<gene>
    <name evidence="8" type="ORF">J5O05_19550</name>
</gene>
<dbReference type="SUPFAM" id="SSF161111">
    <property type="entry name" value="Cation efflux protein transmembrane domain-like"/>
    <property type="match status" value="1"/>
</dbReference>
<dbReference type="AlphaFoldDB" id="A0A975DNI6"/>
<keyword evidence="5 6" id="KW-0472">Membrane</keyword>
<dbReference type="GO" id="GO:0005385">
    <property type="term" value="F:zinc ion transmembrane transporter activity"/>
    <property type="evidence" value="ECO:0007669"/>
    <property type="project" value="TreeGrafter"/>
</dbReference>
<feature type="transmembrane region" description="Helical" evidence="6">
    <location>
        <begin position="20"/>
        <end position="42"/>
    </location>
</feature>
<feature type="transmembrane region" description="Helical" evidence="6">
    <location>
        <begin position="153"/>
        <end position="178"/>
    </location>
</feature>
<keyword evidence="3" id="KW-0864">Zinc transport</keyword>
<dbReference type="InterPro" id="IPR050681">
    <property type="entry name" value="CDF/SLC30A"/>
</dbReference>
<feature type="domain" description="Cation efflux protein transmembrane" evidence="7">
    <location>
        <begin position="18"/>
        <end position="210"/>
    </location>
</feature>
<dbReference type="Pfam" id="PF01545">
    <property type="entry name" value="Cation_efflux"/>
    <property type="match status" value="1"/>
</dbReference>
<geneLocation type="plasmid" evidence="8 9">
    <name>unnamed5</name>
</geneLocation>
<dbReference type="RefSeq" id="WP_208845314.1">
    <property type="nucleotide sequence ID" value="NZ_CP072135.1"/>
</dbReference>
<keyword evidence="3" id="KW-0406">Ion transport</keyword>
<reference evidence="8" key="1">
    <citation type="submission" date="2021-03" db="EMBL/GenBank/DDBJ databases">
        <title>Complete Genome of Pseudoalteromonas xiamenensis STKMTI.2, a new potential marine bacterium producing anti-Vibrio compounds.</title>
        <authorList>
            <person name="Handayani D.P."/>
            <person name="Isnansetyo A."/>
            <person name="Istiqomah I."/>
            <person name="Jumina J."/>
        </authorList>
    </citation>
    <scope>NUCLEOTIDE SEQUENCE</scope>
    <source>
        <strain evidence="8">STKMTI.2</strain>
        <plasmid evidence="8">unnamed5</plasmid>
    </source>
</reference>
<feature type="transmembrane region" description="Helical" evidence="6">
    <location>
        <begin position="85"/>
        <end position="104"/>
    </location>
</feature>